<accession>A0A5N4C3H3</accession>
<organism evidence="2 3">
    <name type="scientific">Camelus dromedarius</name>
    <name type="common">Dromedary</name>
    <name type="synonym">Arabian camel</name>
    <dbReference type="NCBI Taxonomy" id="9838"/>
    <lineage>
        <taxon>Eukaryota</taxon>
        <taxon>Metazoa</taxon>
        <taxon>Chordata</taxon>
        <taxon>Craniata</taxon>
        <taxon>Vertebrata</taxon>
        <taxon>Euteleostomi</taxon>
        <taxon>Mammalia</taxon>
        <taxon>Eutheria</taxon>
        <taxon>Laurasiatheria</taxon>
        <taxon>Artiodactyla</taxon>
        <taxon>Tylopoda</taxon>
        <taxon>Camelidae</taxon>
        <taxon>Camelus</taxon>
    </lineage>
</organism>
<dbReference type="Proteomes" id="UP000299084">
    <property type="component" value="Unassembled WGS sequence"/>
</dbReference>
<evidence type="ECO:0000313" key="2">
    <source>
        <dbReference type="EMBL" id="KAB1253410.1"/>
    </source>
</evidence>
<feature type="region of interest" description="Disordered" evidence="1">
    <location>
        <begin position="452"/>
        <end position="471"/>
    </location>
</feature>
<dbReference type="PANTHER" id="PTHR15275">
    <property type="entry name" value="CG1 PROTEIN/F18"/>
    <property type="match status" value="1"/>
</dbReference>
<evidence type="ECO:0008006" key="4">
    <source>
        <dbReference type="Google" id="ProtNLM"/>
    </source>
</evidence>
<dbReference type="InterPro" id="IPR026131">
    <property type="entry name" value="MAMLD1"/>
</dbReference>
<reference evidence="2 3" key="1">
    <citation type="journal article" date="2019" name="Mol. Ecol. Resour.">
        <title>Improving Illumina assemblies with Hi-C and long reads: an example with the North African dromedary.</title>
        <authorList>
            <person name="Elbers J.P."/>
            <person name="Rogers M.F."/>
            <person name="Perelman P.L."/>
            <person name="Proskuryakova A.A."/>
            <person name="Serdyukova N.A."/>
            <person name="Johnson W.E."/>
            <person name="Horin P."/>
            <person name="Corander J."/>
            <person name="Murphy D."/>
            <person name="Burger P.A."/>
        </authorList>
    </citation>
    <scope>NUCLEOTIDE SEQUENCE [LARGE SCALE GENOMIC DNA]</scope>
    <source>
        <strain evidence="2">Drom800</strain>
        <tissue evidence="2">Blood</tissue>
    </source>
</reference>
<sequence>MKSKKVDLQLSAIPFNGIDFVKPPVAASDRFKPKGGTTTVGEALAPAPGAPGGEERPHALSQGFCPACPLLHSLVLSVEAHTDEALALVLEMESGELILVVLDAASQDNEGKLAQEKQRSGLMAMTPEQQSAYVAQQMSQFQAVQDQVTSKCSRTKASSPSSQYLMPPRAGLLQNHPSPEMIPPTRHQSRESVGMISPTLGKQQGIFNSSPPFPIPSPSGHTPLGSLGSICQHRQIPEAVPGFCPSPLGSQPLSPHQLRQPSVPRMPTVFNNAAWVAAAAAATPAVLRAPPPSQAANGIHQHFDNNSIFAKAPMRAPLGAPAFPSHQAGVPPSQVAPGGRPGPKVSAAPAKPSFSLLGTQNLRQSPVWGPVPMLNATKSLHESMASFGPMSPIRGIKLPIYMAAAATAATASTIATSQCPGPVDRMGSPPGLPPCGIWSQPPLNDLISPPDCSEVDFTEAGSKGPRGSPEEDWVCNLRLIDDILEQHAAARNAAAQSTGHVAPSAGEL</sequence>
<feature type="region of interest" description="Disordered" evidence="1">
    <location>
        <begin position="32"/>
        <end position="58"/>
    </location>
</feature>
<feature type="region of interest" description="Disordered" evidence="1">
    <location>
        <begin position="326"/>
        <end position="347"/>
    </location>
</feature>
<protein>
    <recommendedName>
        <fullName evidence="4">Mastermind-like domain-containing protein 1</fullName>
    </recommendedName>
</protein>
<keyword evidence="3" id="KW-1185">Reference proteome</keyword>
<evidence type="ECO:0000256" key="1">
    <source>
        <dbReference type="SAM" id="MobiDB-lite"/>
    </source>
</evidence>
<comment type="caution">
    <text evidence="2">The sequence shown here is derived from an EMBL/GenBank/DDBJ whole genome shotgun (WGS) entry which is preliminary data.</text>
</comment>
<dbReference type="EMBL" id="JWIN03000037">
    <property type="protein sequence ID" value="KAB1253410.1"/>
    <property type="molecule type" value="Genomic_DNA"/>
</dbReference>
<name>A0A5N4C3H3_CAMDR</name>
<proteinExistence type="predicted"/>
<evidence type="ECO:0000313" key="3">
    <source>
        <dbReference type="Proteomes" id="UP000299084"/>
    </source>
</evidence>
<dbReference type="AlphaFoldDB" id="A0A5N4C3H3"/>
<dbReference type="PANTHER" id="PTHR15275:SF0">
    <property type="entry name" value="MASTERMIND-LIKE DOMAIN-CONTAINING PROTEIN 1"/>
    <property type="match status" value="1"/>
</dbReference>
<gene>
    <name evidence="2" type="ORF">Cadr_000002560</name>
</gene>
<dbReference type="GO" id="GO:0006357">
    <property type="term" value="P:regulation of transcription by RNA polymerase II"/>
    <property type="evidence" value="ECO:0007669"/>
    <property type="project" value="TreeGrafter"/>
</dbReference>
<dbReference type="GO" id="GO:0016604">
    <property type="term" value="C:nuclear body"/>
    <property type="evidence" value="ECO:0007669"/>
    <property type="project" value="TreeGrafter"/>
</dbReference>